<reference evidence="3" key="2">
    <citation type="journal article" date="2000" name="J. Mol. Biol.">
        <title>Archaeal homologs of eukaryotic methylation guide small nucleolar RNAs: lessons from the Pyrococcus genomes.</title>
        <authorList>
            <person name="Gaspin C."/>
            <person name="Cavaille J."/>
            <person name="Erauso G."/>
        </authorList>
    </citation>
    <scope>NUCLEOTIDE SEQUENCE</scope>
    <source>
        <strain evidence="3">Orsay</strain>
    </source>
</reference>
<protein>
    <submittedName>
        <fullName evidence="3 4">Myo-inositol-1-phosphate synthase related</fullName>
    </submittedName>
</protein>
<evidence type="ECO:0000256" key="1">
    <source>
        <dbReference type="ARBA" id="ARBA00010813"/>
    </source>
</evidence>
<keyword evidence="5" id="KW-1185">Reference proteome</keyword>
<dbReference type="PIRSF" id="PIRSF015578">
    <property type="entry name" value="Myoinos-ppht_syn"/>
    <property type="match status" value="1"/>
</dbReference>
<dbReference type="PANTHER" id="PTHR43125">
    <property type="entry name" value="INOSITOL-3-PHOSPHATE SYNTHASE"/>
    <property type="match status" value="1"/>
</dbReference>
<proteinExistence type="inferred from homology"/>
<dbReference type="HOGENOM" id="CLU_050011_0_0_2"/>
<comment type="similarity">
    <text evidence="1">Belongs to the myo-inositol 1-phosphate synthase family.</text>
</comment>
<dbReference type="GO" id="GO:0006021">
    <property type="term" value="P:inositol biosynthetic process"/>
    <property type="evidence" value="ECO:0007669"/>
    <property type="project" value="InterPro"/>
</dbReference>
<accession>Q9V169</accession>
<sequence>MVKLVRVAIIGQGYVASIFAVGLERIKLGELGYYGVPLANELPIKVEDIQIVASYDVDKSKIGLPLSEIVKRYWNGHIPESLQEVYVRKGVHLRSLRNLPIEASGLEEEMTLKEAVEHLVNEWKESKVEVILNVPTTEAFTPFGKLEELEKAINENNKDRLTATQVYAYAAAQYAKEVGGAAFVNAIPTLIANDPAFVELAKESNLVIFGDDGATGATPLTADILGHLAQRNRHVLDIAQFNIGGNTDFLALTDKERNKSKEYTKSSVVEDILGYDAPHYIKPTGYLEPLGDKKFIAMHIEYVSFNGAHDELIITGRINDSPALAGLLVDLARLGKIAVEKKAFGTVYEVNAFYMKNPGPRDARNVPRIIAYEKLRQWVGLPPRYL</sequence>
<dbReference type="InterPro" id="IPR036291">
    <property type="entry name" value="NAD(P)-bd_dom_sf"/>
</dbReference>
<dbReference type="EMBL" id="HE613800">
    <property type="protein sequence ID" value="CCE69949.1"/>
    <property type="molecule type" value="Genomic_DNA"/>
</dbReference>
<dbReference type="GO" id="GO:0004512">
    <property type="term" value="F:inositol-3-phosphate synthase activity"/>
    <property type="evidence" value="ECO:0007669"/>
    <property type="project" value="InterPro"/>
</dbReference>
<evidence type="ECO:0000313" key="6">
    <source>
        <dbReference type="Proteomes" id="UP000009139"/>
    </source>
</evidence>
<dbReference type="Gene3D" id="3.30.360.10">
    <property type="entry name" value="Dihydrodipicolinate Reductase, domain 2"/>
    <property type="match status" value="1"/>
</dbReference>
<reference evidence="4 6" key="5">
    <citation type="journal article" date="2012" name="Curr. Microbiol.">
        <title>Re-annotation of two hyperthermophilic archaea Pyrococcus abyssi GE5 and Pyrococcus furiosus DSM 3638.</title>
        <authorList>
            <person name="Gao J."/>
            <person name="Wang J."/>
        </authorList>
    </citation>
    <scope>GENOME REANNOTATION</scope>
    <source>
        <strain evidence="4">GE5</strain>
        <strain evidence="6">GE5 / Orsay</strain>
    </source>
</reference>
<gene>
    <name evidence="4" type="primary">ino1</name>
    <name evidence="3" type="ORF">PAB1989</name>
</gene>
<evidence type="ECO:0000313" key="3">
    <source>
        <dbReference type="EMBL" id="CAB49481.1"/>
    </source>
</evidence>
<dbReference type="Proteomes" id="UP000000810">
    <property type="component" value="Chromosome"/>
</dbReference>
<dbReference type="InterPro" id="IPR052199">
    <property type="entry name" value="MIPS"/>
</dbReference>
<dbReference type="AlphaFoldDB" id="Q9V169"/>
<dbReference type="SUPFAM" id="SSF51735">
    <property type="entry name" value="NAD(P)-binding Rossmann-fold domains"/>
    <property type="match status" value="1"/>
</dbReference>
<feature type="domain" description="Myo-inositol-1-phosphate synthase GAPDH-like" evidence="2">
    <location>
        <begin position="216"/>
        <end position="321"/>
    </location>
</feature>
<dbReference type="PATRIC" id="fig|272844.11.peg.595"/>
<dbReference type="KEGG" id="pab:PAB1989"/>
<organism evidence="3 5">
    <name type="scientific">Pyrococcus abyssi (strain GE5 / Orsay)</name>
    <dbReference type="NCBI Taxonomy" id="272844"/>
    <lineage>
        <taxon>Archaea</taxon>
        <taxon>Methanobacteriati</taxon>
        <taxon>Methanobacteriota</taxon>
        <taxon>Thermococci</taxon>
        <taxon>Thermococcales</taxon>
        <taxon>Thermococcaceae</taxon>
        <taxon>Pyrococcus</taxon>
    </lineage>
</organism>
<dbReference type="Pfam" id="PF01658">
    <property type="entry name" value="Inos-1-P_synth"/>
    <property type="match status" value="1"/>
</dbReference>
<dbReference type="PANTHER" id="PTHR43125:SF1">
    <property type="entry name" value="INOSITOL-3-PHOSPHATE SYNTHASE"/>
    <property type="match status" value="1"/>
</dbReference>
<dbReference type="STRING" id="272844.PAB1989"/>
<reference evidence="3" key="3">
    <citation type="journal article" date="2001" name="Genome Res.">
        <title>Genome evolution at the genus level: comparison of three complete genomes of hyperthermophilic archaea.</title>
        <authorList>
            <person name="Lecompte O."/>
            <person name="Ripp R."/>
            <person name="Puzos-Barbe V."/>
            <person name="Duprat S."/>
            <person name="Heilig R."/>
            <person name="Dietrich J."/>
            <person name="Thierry J.C."/>
            <person name="Poch O."/>
        </authorList>
    </citation>
    <scope>NUCLEOTIDE SEQUENCE</scope>
    <source>
        <strain evidence="3">Orsay</strain>
    </source>
</reference>
<dbReference type="InterPro" id="IPR002587">
    <property type="entry name" value="Myo-inos-1-P_Synthase"/>
</dbReference>
<dbReference type="GO" id="GO:0008654">
    <property type="term" value="P:phospholipid biosynthetic process"/>
    <property type="evidence" value="ECO:0007669"/>
    <property type="project" value="InterPro"/>
</dbReference>
<dbReference type="Gene3D" id="3.40.50.720">
    <property type="entry name" value="NAD(P)-binding Rossmann-like Domain"/>
    <property type="match status" value="1"/>
</dbReference>
<name>Q9V169_PYRAB</name>
<evidence type="ECO:0000313" key="5">
    <source>
        <dbReference type="Proteomes" id="UP000000810"/>
    </source>
</evidence>
<dbReference type="Proteomes" id="UP000009139">
    <property type="component" value="Chromosome"/>
</dbReference>
<evidence type="ECO:0000313" key="4">
    <source>
        <dbReference type="EMBL" id="CCE69949.1"/>
    </source>
</evidence>
<dbReference type="InterPro" id="IPR013021">
    <property type="entry name" value="Myo-inos-1-P_Synthase_GAPDH"/>
</dbReference>
<reference evidence="3 5" key="4">
    <citation type="journal article" date="2003" name="Mol. Microbiol.">
        <title>An integrated analysis of the genome of the hyperthermophilic archaeon Pyrococcus abyssi.</title>
        <authorList>
            <person name="Cohen G."/>
            <person name="Barbe V."/>
            <person name="Flament D."/>
            <person name="Galperin M."/>
            <person name="Heilig R."/>
            <person name="Ripp R."/>
            <person name="Lecompte O."/>
            <person name="Prieur D."/>
            <person name="Poch O."/>
            <person name="Quellerou J."/>
            <person name="Thierry J.C."/>
            <person name="Van der Oost J."/>
            <person name="Weissenbach J."/>
            <person name="Zivanovic Y."/>
            <person name="Forterre P."/>
        </authorList>
    </citation>
    <scope>NUCLEOTIDE SEQUENCE [LARGE SCALE GENOMIC DNA]</scope>
    <source>
        <strain evidence="5">GE5 / Orsay</strain>
        <strain evidence="3">Orsay</strain>
    </source>
</reference>
<dbReference type="Pfam" id="PF07994">
    <property type="entry name" value="NAD_binding_5"/>
    <property type="match status" value="1"/>
</dbReference>
<dbReference type="SUPFAM" id="SSF55347">
    <property type="entry name" value="Glyceraldehyde-3-phosphate dehydrogenase-like, C-terminal domain"/>
    <property type="match status" value="1"/>
</dbReference>
<dbReference type="eggNOG" id="arCOG04213">
    <property type="taxonomic scope" value="Archaea"/>
</dbReference>
<evidence type="ECO:0000259" key="2">
    <source>
        <dbReference type="Pfam" id="PF01658"/>
    </source>
</evidence>
<dbReference type="PIR" id="B75175">
    <property type="entry name" value="B75175"/>
</dbReference>
<reference evidence="3" key="1">
    <citation type="submission" date="1999-07" db="EMBL/GenBank/DDBJ databases">
        <authorList>
            <person name="Genoscope"/>
        </authorList>
    </citation>
    <scope>NUCLEOTIDE SEQUENCE</scope>
    <source>
        <strain evidence="3">Orsay</strain>
    </source>
</reference>
<dbReference type="EMBL" id="AJ248284">
    <property type="protein sequence ID" value="CAB49481.1"/>
    <property type="molecule type" value="Genomic_DNA"/>
</dbReference>